<protein>
    <recommendedName>
        <fullName evidence="7">Glycine cleavage system P protein</fullName>
        <ecNumber evidence="7">1.4.4.2</ecNumber>
    </recommendedName>
</protein>
<dbReference type="EMBL" id="MPUH01000001">
    <property type="protein sequence ID" value="OMJ96350.1"/>
    <property type="molecule type" value="Genomic_DNA"/>
</dbReference>
<evidence type="ECO:0000256" key="6">
    <source>
        <dbReference type="PIRSR" id="PIRSR603437-50"/>
    </source>
</evidence>
<dbReference type="Gene3D" id="3.90.1150.10">
    <property type="entry name" value="Aspartate Aminotransferase, domain 1"/>
    <property type="match status" value="2"/>
</dbReference>
<dbReference type="InterPro" id="IPR020581">
    <property type="entry name" value="GDC_P"/>
</dbReference>
<evidence type="ECO:0000256" key="1">
    <source>
        <dbReference type="ARBA" id="ARBA00001933"/>
    </source>
</evidence>
<comment type="cofactor">
    <cofactor evidence="1 6 7">
        <name>pyridoxal 5'-phosphate</name>
        <dbReference type="ChEBI" id="CHEBI:597326"/>
    </cofactor>
</comment>
<dbReference type="GO" id="GO:0004375">
    <property type="term" value="F:glycine dehydrogenase (decarboxylating) activity"/>
    <property type="evidence" value="ECO:0007669"/>
    <property type="project" value="UniProtKB-UniRule"/>
</dbReference>
<dbReference type="InterPro" id="IPR049315">
    <property type="entry name" value="GDC-P_N"/>
</dbReference>
<keyword evidence="11" id="KW-1185">Reference proteome</keyword>
<evidence type="ECO:0000259" key="8">
    <source>
        <dbReference type="Pfam" id="PF02347"/>
    </source>
</evidence>
<evidence type="ECO:0000256" key="4">
    <source>
        <dbReference type="ARBA" id="ARBA00023002"/>
    </source>
</evidence>
<dbReference type="InterPro" id="IPR015422">
    <property type="entry name" value="PyrdxlP-dep_Trfase_small"/>
</dbReference>
<dbReference type="Pfam" id="PF02347">
    <property type="entry name" value="GDC-P"/>
    <property type="match status" value="2"/>
</dbReference>
<dbReference type="CDD" id="cd00613">
    <property type="entry name" value="GDC-P"/>
    <property type="match status" value="1"/>
</dbReference>
<dbReference type="Pfam" id="PF21478">
    <property type="entry name" value="GcvP2_C"/>
    <property type="match status" value="1"/>
</dbReference>
<keyword evidence="7" id="KW-0496">Mitochondrion</keyword>
<keyword evidence="4 7" id="KW-0560">Oxidoreductase</keyword>
<comment type="function">
    <text evidence="7">The glycine cleavage system catalyzes the degradation of glycine.</text>
</comment>
<keyword evidence="7" id="KW-0809">Transit peptide</keyword>
<dbReference type="FunFam" id="3.40.640.10:FF:000007">
    <property type="entry name" value="glycine dehydrogenase (Decarboxylating), mitochondrial"/>
    <property type="match status" value="1"/>
</dbReference>
<comment type="subcellular location">
    <subcellularLocation>
        <location evidence="7">Mitochondrion</location>
    </subcellularLocation>
</comment>
<reference evidence="10 11" key="1">
    <citation type="submission" date="2016-11" db="EMBL/GenBank/DDBJ databases">
        <title>The macronuclear genome of Stentor coeruleus: a giant cell with tiny introns.</title>
        <authorList>
            <person name="Slabodnick M."/>
            <person name="Ruby J.G."/>
            <person name="Reiff S.B."/>
            <person name="Swart E.C."/>
            <person name="Gosai S."/>
            <person name="Prabakaran S."/>
            <person name="Witkowska E."/>
            <person name="Larue G.E."/>
            <person name="Fisher S."/>
            <person name="Freeman R.M."/>
            <person name="Gunawardena J."/>
            <person name="Chu W."/>
            <person name="Stover N.A."/>
            <person name="Gregory B.D."/>
            <person name="Nowacki M."/>
            <person name="Derisi J."/>
            <person name="Roy S.W."/>
            <person name="Marshall W.F."/>
            <person name="Sood P."/>
        </authorList>
    </citation>
    <scope>NUCLEOTIDE SEQUENCE [LARGE SCALE GENOMIC DNA]</scope>
    <source>
        <strain evidence="10">WM001</strain>
    </source>
</reference>
<dbReference type="PANTHER" id="PTHR11773:SF1">
    <property type="entry name" value="GLYCINE DEHYDROGENASE (DECARBOXYLATING), MITOCHONDRIAL"/>
    <property type="match status" value="1"/>
</dbReference>
<gene>
    <name evidence="10" type="ORF">SteCoe_90</name>
</gene>
<dbReference type="Gene3D" id="3.40.640.10">
    <property type="entry name" value="Type I PLP-dependent aspartate aminotransferase-like (Major domain)"/>
    <property type="match status" value="2"/>
</dbReference>
<feature type="domain" description="Glycine cleavage system P-protein N-terminal" evidence="8">
    <location>
        <begin position="630"/>
        <end position="736"/>
    </location>
</feature>
<keyword evidence="3 6" id="KW-0663">Pyridoxal phosphate</keyword>
<dbReference type="SUPFAM" id="SSF53383">
    <property type="entry name" value="PLP-dependent transferases"/>
    <property type="match status" value="2"/>
</dbReference>
<dbReference type="InterPro" id="IPR015421">
    <property type="entry name" value="PyrdxlP-dep_Trfase_major"/>
</dbReference>
<dbReference type="AlphaFoldDB" id="A0A1R2D555"/>
<dbReference type="GO" id="GO:0030170">
    <property type="term" value="F:pyridoxal phosphate binding"/>
    <property type="evidence" value="ECO:0007669"/>
    <property type="project" value="TreeGrafter"/>
</dbReference>
<dbReference type="Proteomes" id="UP000187209">
    <property type="component" value="Unassembled WGS sequence"/>
</dbReference>
<dbReference type="NCBIfam" id="TIGR00461">
    <property type="entry name" value="gcvP"/>
    <property type="match status" value="1"/>
</dbReference>
<feature type="domain" description="Glycine dehydrogenase C-terminal" evidence="9">
    <location>
        <begin position="780"/>
        <end position="900"/>
    </location>
</feature>
<evidence type="ECO:0000313" key="10">
    <source>
        <dbReference type="EMBL" id="OMJ96350.1"/>
    </source>
</evidence>
<dbReference type="PANTHER" id="PTHR11773">
    <property type="entry name" value="GLYCINE DEHYDROGENASE, DECARBOXYLATING"/>
    <property type="match status" value="1"/>
</dbReference>
<dbReference type="GO" id="GO:0019464">
    <property type="term" value="P:glycine decarboxylation via glycine cleavage system"/>
    <property type="evidence" value="ECO:0007669"/>
    <property type="project" value="TreeGrafter"/>
</dbReference>
<accession>A0A1R2D555</accession>
<name>A0A1R2D555_9CILI</name>
<dbReference type="EC" id="1.4.4.2" evidence="7"/>
<feature type="modified residue" description="N6-(pyridoxal phosphate)lysine" evidence="6">
    <location>
        <position position="709"/>
    </location>
</feature>
<organism evidence="10 11">
    <name type="scientific">Stentor coeruleus</name>
    <dbReference type="NCBI Taxonomy" id="5963"/>
    <lineage>
        <taxon>Eukaryota</taxon>
        <taxon>Sar</taxon>
        <taxon>Alveolata</taxon>
        <taxon>Ciliophora</taxon>
        <taxon>Postciliodesmatophora</taxon>
        <taxon>Heterotrichea</taxon>
        <taxon>Heterotrichida</taxon>
        <taxon>Stentoridae</taxon>
        <taxon>Stentor</taxon>
    </lineage>
</organism>
<dbReference type="GO" id="GO:0005960">
    <property type="term" value="C:glycine cleavage complex"/>
    <property type="evidence" value="ECO:0007669"/>
    <property type="project" value="TreeGrafter"/>
</dbReference>
<dbReference type="InterPro" id="IPR049316">
    <property type="entry name" value="GDC-P_C"/>
</dbReference>
<dbReference type="GO" id="GO:0016594">
    <property type="term" value="F:glycine binding"/>
    <property type="evidence" value="ECO:0007669"/>
    <property type="project" value="TreeGrafter"/>
</dbReference>
<proteinExistence type="inferred from homology"/>
<evidence type="ECO:0000256" key="5">
    <source>
        <dbReference type="ARBA" id="ARBA00049026"/>
    </source>
</evidence>
<evidence type="ECO:0000313" key="11">
    <source>
        <dbReference type="Proteomes" id="UP000187209"/>
    </source>
</evidence>
<comment type="similarity">
    <text evidence="2 7">Belongs to the GcvP family.</text>
</comment>
<evidence type="ECO:0000256" key="7">
    <source>
        <dbReference type="RuleBase" id="RU364056"/>
    </source>
</evidence>
<comment type="catalytic activity">
    <reaction evidence="5 7">
        <text>N(6)-[(R)-lipoyl]-L-lysyl-[glycine-cleavage complex H protein] + glycine + H(+) = N(6)-[(R)-S(8)-aminomethyldihydrolipoyl]-L-lysyl-[glycine-cleavage complex H protein] + CO2</text>
        <dbReference type="Rhea" id="RHEA:24304"/>
        <dbReference type="Rhea" id="RHEA-COMP:10494"/>
        <dbReference type="Rhea" id="RHEA-COMP:10495"/>
        <dbReference type="ChEBI" id="CHEBI:15378"/>
        <dbReference type="ChEBI" id="CHEBI:16526"/>
        <dbReference type="ChEBI" id="CHEBI:57305"/>
        <dbReference type="ChEBI" id="CHEBI:83099"/>
        <dbReference type="ChEBI" id="CHEBI:83143"/>
        <dbReference type="EC" id="1.4.4.2"/>
    </reaction>
</comment>
<comment type="subunit">
    <text evidence="7">The glycine cleavage system is composed of four proteins: P, T, L and H.</text>
</comment>
<dbReference type="FunFam" id="3.40.640.10:FF:000005">
    <property type="entry name" value="Glycine dehydrogenase (decarboxylating), mitochondrial"/>
    <property type="match status" value="1"/>
</dbReference>
<dbReference type="InterPro" id="IPR015424">
    <property type="entry name" value="PyrdxlP-dep_Trfase"/>
</dbReference>
<dbReference type="OrthoDB" id="6537869at2759"/>
<comment type="caution">
    <text evidence="10">The sequence shown here is derived from an EMBL/GenBank/DDBJ whole genome shotgun (WGS) entry which is preliminary data.</text>
</comment>
<evidence type="ECO:0000259" key="9">
    <source>
        <dbReference type="Pfam" id="PF21478"/>
    </source>
</evidence>
<feature type="domain" description="Glycine cleavage system P-protein N-terminal" evidence="8">
    <location>
        <begin position="23"/>
        <end position="446"/>
    </location>
</feature>
<dbReference type="InterPro" id="IPR003437">
    <property type="entry name" value="GcvP"/>
</dbReference>
<evidence type="ECO:0000256" key="2">
    <source>
        <dbReference type="ARBA" id="ARBA00010756"/>
    </source>
</evidence>
<evidence type="ECO:0000256" key="3">
    <source>
        <dbReference type="ARBA" id="ARBA00022898"/>
    </source>
</evidence>
<sequence length="959" mass="105935">MSTKNLEYYFKLDPLAPSNHLVDRHIGPSVSERVKMLHEIGVSSLDELIKKTLPENLPRNNLPEWEPKTEQEILAELEALANENTQARNFLGGGYYGTYTPPVILRNVTQNPAWYTSYTPYQAEISQGRLESLLVYQTMVSDLTGLPVANASLLDESTAGAEAMAMAFTIINKKKNLFVVSDKVFPNTIDVVKTRAEPMGIKVLVTDIDKYDFSSDDLFGVLVQTPDTFGEIRDFKEFSEKVHAKEASLIIGSDLLALCLMKSPGEMGADICYGNSQRFGVPMGFGGPHAAFFSGKEEHIRKMPGRIIGVSKDRIGGVAYRMTMQTREQHIRREKASSNICTAQALLANMAGLYSVYHGPEGLKSIASRVHMFAALADLNLKGLGYNVRSGSYFDTVSVEGIDADNIINLCVQQGMNIRKHSNDCVSMSFDEVTTLSELEKLLSVFAEAKNKSKNFNFEPRPEFPKSMLRNTEYLTHSIYNSIHSESQMLRYLYRLQRKDISLANSMIPLGSCTMKLNATCEMVPITYSGFGNIHPHAPQTQTTGYMKMINGLREKLKAITGFDEISFQSNSGAQGEYSGLISIRNYFKHHSQLHRTVCLIPTSAHGTNPATAAMAGMSVVPVACDKSGNISIEDLKIKAEKHKNDLGALMVTYPSTHGVFESGIVEVIDIVHHYGGQVYMDGANMNAQVGLTSPGHIGADVCHLNLHKTFAIPHGGGGPGMGPIGVRAHLTPFLPRDVILGLGGTGGQISASHFGSASILPISWAYIEALGSKGLAESSKHAILNANYVRKRLEKYFNIVYVGHQGQVAHELLIDLRGFKHSAEVTEEDVAKRLMDFGFHAPTMSFPIPGTLMIEPTESEDKGELDRLCDSLIKIREEIHEIESGVADKKNNVLKNAPHSLDEVLLLPWERPYTREKAAFPLSWVKVRGKFWPTIGRIDNAWGDKHPKTILPEMDFHL</sequence>
<dbReference type="GO" id="GO:0005739">
    <property type="term" value="C:mitochondrion"/>
    <property type="evidence" value="ECO:0007669"/>
    <property type="project" value="UniProtKB-SubCell"/>
</dbReference>